<proteinExistence type="predicted"/>
<protein>
    <submittedName>
        <fullName evidence="2">Uncharacterized protein</fullName>
    </submittedName>
</protein>
<gene>
    <name evidence="2" type="ORF">ACJ72_06568</name>
</gene>
<comment type="caution">
    <text evidence="2">The sequence shown here is derived from an EMBL/GenBank/DDBJ whole genome shotgun (WGS) entry which is preliminary data.</text>
</comment>
<dbReference type="EMBL" id="LGUA01001153">
    <property type="protein sequence ID" value="OAX79115.1"/>
    <property type="molecule type" value="Genomic_DNA"/>
</dbReference>
<organism evidence="2 3">
    <name type="scientific">Emergomyces africanus</name>
    <dbReference type="NCBI Taxonomy" id="1955775"/>
    <lineage>
        <taxon>Eukaryota</taxon>
        <taxon>Fungi</taxon>
        <taxon>Dikarya</taxon>
        <taxon>Ascomycota</taxon>
        <taxon>Pezizomycotina</taxon>
        <taxon>Eurotiomycetes</taxon>
        <taxon>Eurotiomycetidae</taxon>
        <taxon>Onygenales</taxon>
        <taxon>Ajellomycetaceae</taxon>
        <taxon>Emergomyces</taxon>
    </lineage>
</organism>
<name>A0A1B7NQP6_9EURO</name>
<accession>A0A1B7NQP6</accession>
<keyword evidence="3" id="KW-1185">Reference proteome</keyword>
<feature type="region of interest" description="Disordered" evidence="1">
    <location>
        <begin position="63"/>
        <end position="86"/>
    </location>
</feature>
<dbReference type="AlphaFoldDB" id="A0A1B7NQP6"/>
<reference evidence="2 3" key="1">
    <citation type="submission" date="2015-07" db="EMBL/GenBank/DDBJ databases">
        <title>Emmonsia species relationships and genome sequence.</title>
        <authorList>
            <person name="Cuomo C.A."/>
            <person name="Schwartz I.S."/>
            <person name="Kenyon C."/>
            <person name="de Hoog G.S."/>
            <person name="Govender N.P."/>
            <person name="Botha A."/>
            <person name="Moreno L."/>
            <person name="de Vries M."/>
            <person name="Munoz J.F."/>
            <person name="Stielow J.B."/>
        </authorList>
    </citation>
    <scope>NUCLEOTIDE SEQUENCE [LARGE SCALE GENOMIC DNA]</scope>
    <source>
        <strain evidence="2 3">CBS 136260</strain>
    </source>
</reference>
<feature type="compositionally biased region" description="Pro residues" evidence="1">
    <location>
        <begin position="12"/>
        <end position="22"/>
    </location>
</feature>
<sequence length="154" mass="17588">MPKLTNSDSTKAPPPSPLPPQTSPDTMEQLQEQLQQLLIRLKHIETFDAFPLDHCAVETEVETDDKDGLTFQRVPPRGPPGQSLLTENMNLQHSHTSISPPHEIRRRMLEKEFTNKIRESLLKDRWQRKQGGSRTRCPEQKPGAYTGVLGSWKQ</sequence>
<evidence type="ECO:0000313" key="2">
    <source>
        <dbReference type="EMBL" id="OAX79115.1"/>
    </source>
</evidence>
<evidence type="ECO:0000256" key="1">
    <source>
        <dbReference type="SAM" id="MobiDB-lite"/>
    </source>
</evidence>
<evidence type="ECO:0000313" key="3">
    <source>
        <dbReference type="Proteomes" id="UP000091918"/>
    </source>
</evidence>
<feature type="region of interest" description="Disordered" evidence="1">
    <location>
        <begin position="1"/>
        <end position="29"/>
    </location>
</feature>
<dbReference type="Proteomes" id="UP000091918">
    <property type="component" value="Unassembled WGS sequence"/>
</dbReference>
<feature type="region of interest" description="Disordered" evidence="1">
    <location>
        <begin position="127"/>
        <end position="154"/>
    </location>
</feature>